<gene>
    <name evidence="2" type="ORF">D3P08_16475</name>
</gene>
<dbReference type="CDD" id="cd04301">
    <property type="entry name" value="NAT_SF"/>
    <property type="match status" value="1"/>
</dbReference>
<accession>A0A3A1UTK0</accession>
<keyword evidence="2" id="KW-0808">Transferase</keyword>
<protein>
    <submittedName>
        <fullName evidence="2">N-acetyltransferase</fullName>
    </submittedName>
</protein>
<dbReference type="SUPFAM" id="SSF55729">
    <property type="entry name" value="Acyl-CoA N-acyltransferases (Nat)"/>
    <property type="match status" value="1"/>
</dbReference>
<evidence type="ECO:0000313" key="2">
    <source>
        <dbReference type="EMBL" id="RIX51584.1"/>
    </source>
</evidence>
<dbReference type="OrthoDB" id="452315at2"/>
<organism evidence="2 3">
    <name type="scientific">Paenibacillus nanensis</name>
    <dbReference type="NCBI Taxonomy" id="393251"/>
    <lineage>
        <taxon>Bacteria</taxon>
        <taxon>Bacillati</taxon>
        <taxon>Bacillota</taxon>
        <taxon>Bacilli</taxon>
        <taxon>Bacillales</taxon>
        <taxon>Paenibacillaceae</taxon>
        <taxon>Paenibacillus</taxon>
    </lineage>
</organism>
<dbReference type="Gene3D" id="3.40.630.30">
    <property type="match status" value="1"/>
</dbReference>
<name>A0A3A1UTK0_9BACL</name>
<feature type="domain" description="N-acetyltransferase" evidence="1">
    <location>
        <begin position="8"/>
        <end position="152"/>
    </location>
</feature>
<evidence type="ECO:0000313" key="3">
    <source>
        <dbReference type="Proteomes" id="UP000266482"/>
    </source>
</evidence>
<proteinExistence type="predicted"/>
<dbReference type="PROSITE" id="PS51186">
    <property type="entry name" value="GNAT"/>
    <property type="match status" value="1"/>
</dbReference>
<dbReference type="InterPro" id="IPR000182">
    <property type="entry name" value="GNAT_dom"/>
</dbReference>
<dbReference type="Proteomes" id="UP000266482">
    <property type="component" value="Unassembled WGS sequence"/>
</dbReference>
<reference evidence="2 3" key="1">
    <citation type="submission" date="2018-09" db="EMBL/GenBank/DDBJ databases">
        <title>Paenibacillus aracenensis nov. sp. isolated from a cave in southern Spain.</title>
        <authorList>
            <person name="Jurado V."/>
            <person name="Gutierrez-Patricio S."/>
            <person name="Gonzalez-Pimentel J.L."/>
            <person name="Miller A.Z."/>
            <person name="Laiz L."/>
            <person name="Saiz-Jimenez C."/>
        </authorList>
    </citation>
    <scope>NUCLEOTIDE SEQUENCE [LARGE SCALE GENOMIC DNA]</scope>
    <source>
        <strain evidence="2 3">DSM 22867</strain>
    </source>
</reference>
<evidence type="ECO:0000259" key="1">
    <source>
        <dbReference type="PROSITE" id="PS51186"/>
    </source>
</evidence>
<dbReference type="PANTHER" id="PTHR43792:SF13">
    <property type="entry name" value="ACETYLTRANSFERASE"/>
    <property type="match status" value="1"/>
</dbReference>
<sequence>MKITTNRLLLEPCTQESFMRHKDHYKMGPHIAGYLEQLASDPALLGWGVWLVMNQVDGQVVGDIGFKGKPVDRTVEVGYGILPSAQGKGVATEAVRALLDWAFATGQVDVVKADCTDTNGASIRVLEKLGMTRTAAKDGMLYWEVSRHISTQ</sequence>
<dbReference type="InterPro" id="IPR016181">
    <property type="entry name" value="Acyl_CoA_acyltransferase"/>
</dbReference>
<keyword evidence="3" id="KW-1185">Reference proteome</keyword>
<dbReference type="Pfam" id="PF13302">
    <property type="entry name" value="Acetyltransf_3"/>
    <property type="match status" value="1"/>
</dbReference>
<comment type="caution">
    <text evidence="2">The sequence shown here is derived from an EMBL/GenBank/DDBJ whole genome shotgun (WGS) entry which is preliminary data.</text>
</comment>
<dbReference type="EMBL" id="QXQA01000010">
    <property type="protein sequence ID" value="RIX51584.1"/>
    <property type="molecule type" value="Genomic_DNA"/>
</dbReference>
<dbReference type="InterPro" id="IPR051531">
    <property type="entry name" value="N-acetyltransferase"/>
</dbReference>
<dbReference type="AlphaFoldDB" id="A0A3A1UTK0"/>
<dbReference type="PANTHER" id="PTHR43792">
    <property type="entry name" value="GNAT FAMILY, PUTATIVE (AFU_ORTHOLOGUE AFUA_3G00765)-RELATED-RELATED"/>
    <property type="match status" value="1"/>
</dbReference>
<dbReference type="GO" id="GO:0016747">
    <property type="term" value="F:acyltransferase activity, transferring groups other than amino-acyl groups"/>
    <property type="evidence" value="ECO:0007669"/>
    <property type="project" value="InterPro"/>
</dbReference>